<keyword evidence="4" id="KW-0175">Coiled coil</keyword>
<feature type="coiled-coil region" evidence="4">
    <location>
        <begin position="327"/>
        <end position="354"/>
    </location>
</feature>
<dbReference type="Pfam" id="PF01420">
    <property type="entry name" value="Methylase_S"/>
    <property type="match status" value="2"/>
</dbReference>
<feature type="domain" description="Type I restriction modification DNA specificity" evidence="5">
    <location>
        <begin position="190"/>
        <end position="343"/>
    </location>
</feature>
<dbReference type="Proteomes" id="UP000594404">
    <property type="component" value="Chromosome"/>
</dbReference>
<dbReference type="GO" id="GO:0004519">
    <property type="term" value="F:endonuclease activity"/>
    <property type="evidence" value="ECO:0007669"/>
    <property type="project" value="UniProtKB-KW"/>
</dbReference>
<dbReference type="GO" id="GO:0009307">
    <property type="term" value="P:DNA restriction-modification system"/>
    <property type="evidence" value="ECO:0007669"/>
    <property type="project" value="UniProtKB-KW"/>
</dbReference>
<feature type="domain" description="Type I restriction modification DNA specificity" evidence="5">
    <location>
        <begin position="11"/>
        <end position="163"/>
    </location>
</feature>
<keyword evidence="6" id="KW-0540">Nuclease</keyword>
<evidence type="ECO:0000313" key="6">
    <source>
        <dbReference type="EMBL" id="QPH92179.1"/>
    </source>
</evidence>
<dbReference type="SUPFAM" id="SSF116734">
    <property type="entry name" value="DNA methylase specificity domain"/>
    <property type="match status" value="2"/>
</dbReference>
<dbReference type="PANTHER" id="PTHR30408:SF12">
    <property type="entry name" value="TYPE I RESTRICTION ENZYME MJAVIII SPECIFICITY SUBUNIT"/>
    <property type="match status" value="1"/>
</dbReference>
<dbReference type="CDD" id="cd17262">
    <property type="entry name" value="RMtype1_S_Aco12261I-TRD2-CR2"/>
    <property type="match status" value="1"/>
</dbReference>
<dbReference type="Gene3D" id="3.90.220.20">
    <property type="entry name" value="DNA methylase specificity domains"/>
    <property type="match status" value="2"/>
</dbReference>
<evidence type="ECO:0000256" key="4">
    <source>
        <dbReference type="SAM" id="Coils"/>
    </source>
</evidence>
<evidence type="ECO:0000256" key="3">
    <source>
        <dbReference type="ARBA" id="ARBA00023125"/>
    </source>
</evidence>
<accession>A0A7S9WSZ7</accession>
<gene>
    <name evidence="6" type="ORF">CVT01_06580</name>
</gene>
<dbReference type="InterPro" id="IPR000055">
    <property type="entry name" value="Restrct_endonuc_typeI_TRD"/>
</dbReference>
<organism evidence="6 7">
    <name type="scientific">Campylobacter concisus</name>
    <dbReference type="NCBI Taxonomy" id="199"/>
    <lineage>
        <taxon>Bacteria</taxon>
        <taxon>Pseudomonadati</taxon>
        <taxon>Campylobacterota</taxon>
        <taxon>Epsilonproteobacteria</taxon>
        <taxon>Campylobacterales</taxon>
        <taxon>Campylobacteraceae</taxon>
        <taxon>Campylobacter</taxon>
    </lineage>
</organism>
<sequence length="364" mass="41182">MSSQIYDKKIPQGWGVTKLGDIVDFFDNLRIPVAASLRKFGTTPYYGANGIQDYVDGFTHNGEFVLIAEDGANDLINYPVNYVNGKIWVNNHAHVVSGKNKIIDNKFLSYCLKITNFSKFLVGGTRAKLNASILKNIEILLPKDIKEQTKIAQILSDADELINVKCGLLDKKRAIKQAAAQQLLTPKPHWHTATLGEICKYIKTGKLDANAMEENGEFPFFTCAKKVYRINKYNFDLEALLISGNGANVGYIHYYKGKFNAYQRTYVLSDFSCNIFYLKNFLDLKLQERIEKEVRSGNTPYITMDTLVDMWISFPNLSEQTKIAKILSDMDDEISALQDEIEKLKIIKQGAMDELLSGKIRLKG</sequence>
<evidence type="ECO:0000256" key="1">
    <source>
        <dbReference type="ARBA" id="ARBA00010923"/>
    </source>
</evidence>
<evidence type="ECO:0000313" key="7">
    <source>
        <dbReference type="Proteomes" id="UP000594404"/>
    </source>
</evidence>
<evidence type="ECO:0000256" key="2">
    <source>
        <dbReference type="ARBA" id="ARBA00022747"/>
    </source>
</evidence>
<comment type="similarity">
    <text evidence="1">Belongs to the type-I restriction system S methylase family.</text>
</comment>
<dbReference type="AlphaFoldDB" id="A0A7S9WSZ7"/>
<keyword evidence="3" id="KW-0238">DNA-binding</keyword>
<dbReference type="InterPro" id="IPR052021">
    <property type="entry name" value="Type-I_RS_S_subunit"/>
</dbReference>
<dbReference type="GO" id="GO:0003677">
    <property type="term" value="F:DNA binding"/>
    <property type="evidence" value="ECO:0007669"/>
    <property type="project" value="UniProtKB-KW"/>
</dbReference>
<name>A0A7S9WSZ7_9BACT</name>
<evidence type="ECO:0000259" key="5">
    <source>
        <dbReference type="Pfam" id="PF01420"/>
    </source>
</evidence>
<keyword evidence="2" id="KW-0680">Restriction system</keyword>
<dbReference type="REBASE" id="458522">
    <property type="entry name" value="S.CcoP1O3ORF6585P"/>
</dbReference>
<dbReference type="Gene3D" id="1.10.287.1120">
    <property type="entry name" value="Bipartite methylase S protein"/>
    <property type="match status" value="1"/>
</dbReference>
<keyword evidence="6" id="KW-0255">Endonuclease</keyword>
<keyword evidence="6" id="KW-0378">Hydrolase</keyword>
<dbReference type="EMBL" id="CP049266">
    <property type="protein sequence ID" value="QPH92179.1"/>
    <property type="molecule type" value="Genomic_DNA"/>
</dbReference>
<dbReference type="PANTHER" id="PTHR30408">
    <property type="entry name" value="TYPE-1 RESTRICTION ENZYME ECOKI SPECIFICITY PROTEIN"/>
    <property type="match status" value="1"/>
</dbReference>
<dbReference type="RefSeq" id="WP_107713917.1">
    <property type="nucleotide sequence ID" value="NZ_CP049266.1"/>
</dbReference>
<reference evidence="6 7" key="1">
    <citation type="journal article" date="2018" name="Emerg. Microbes Infect.">
        <title>Genomic analysis of oral Campylobacter concisus strains identified a potential bacterial molecular marker associated with active Crohn's disease.</title>
        <authorList>
            <person name="Liu F."/>
            <person name="Ma R."/>
            <person name="Tay C.Y.A."/>
            <person name="Octavia S."/>
            <person name="Lan R."/>
            <person name="Chung H.K.L."/>
            <person name="Riordan S.M."/>
            <person name="Grimm M.C."/>
            <person name="Leong R.W."/>
            <person name="Tanaka M.M."/>
            <person name="Connor S."/>
            <person name="Zhang L."/>
        </authorList>
    </citation>
    <scope>NUCLEOTIDE SEQUENCE [LARGE SCALE GENOMIC DNA]</scope>
    <source>
        <strain evidence="6 7">P1CDO3</strain>
    </source>
</reference>
<proteinExistence type="inferred from homology"/>
<protein>
    <submittedName>
        <fullName evidence="6">Restriction endonuclease subunit S</fullName>
    </submittedName>
</protein>
<dbReference type="InterPro" id="IPR044946">
    <property type="entry name" value="Restrct_endonuc_typeI_TRD_sf"/>
</dbReference>